<protein>
    <recommendedName>
        <fullName evidence="7">Quinolinate phosphoribosyl transferase C-terminal domain-containing protein</fullName>
    </recommendedName>
</protein>
<dbReference type="InterPro" id="IPR003439">
    <property type="entry name" value="ABC_transporter-like_ATP-bd"/>
</dbReference>
<evidence type="ECO:0000256" key="3">
    <source>
        <dbReference type="ARBA" id="ARBA00022679"/>
    </source>
</evidence>
<sequence>FGPINLGYSEAEVQQAVASALSKVDMAGYEQRSPHHLSLGEKKRIAIATILSMSPEVMVIDEPTSNLDPGLRLLEKYAVRMGGGRNHRFHLGDGILIKDNHLAVLYHLGMNLSDIVAKAKQNASPGIKVEVEVTTIQEALDAVAAGADIIMLDNMSPEEMARVVGVVKGQVEIEASGGITLDNIRQVAVTGVDIISIGALTHSVRALDISLEIEPETLKLL</sequence>
<feature type="non-terminal residue" evidence="6">
    <location>
        <position position="1"/>
    </location>
</feature>
<gene>
    <name evidence="6" type="ORF">S12H4_31108</name>
</gene>
<dbReference type="InterPro" id="IPR013785">
    <property type="entry name" value="Aldolase_TIM"/>
</dbReference>
<proteinExistence type="inferred from homology"/>
<dbReference type="FunFam" id="3.20.20.70:FF:000030">
    <property type="entry name" value="Nicotinate-nucleotide pyrophosphorylase, carboxylating"/>
    <property type="match status" value="1"/>
</dbReference>
<dbReference type="Pfam" id="PF01729">
    <property type="entry name" value="QRPTase_C"/>
    <property type="match status" value="1"/>
</dbReference>
<name>X1SQU3_9ZZZZ</name>
<dbReference type="SUPFAM" id="SSF51690">
    <property type="entry name" value="Nicotinate/Quinolinate PRTase C-terminal domain-like"/>
    <property type="match status" value="1"/>
</dbReference>
<dbReference type="Gene3D" id="3.20.20.70">
    <property type="entry name" value="Aldolase class I"/>
    <property type="match status" value="1"/>
</dbReference>
<dbReference type="GO" id="GO:0009435">
    <property type="term" value="P:NAD+ biosynthetic process"/>
    <property type="evidence" value="ECO:0007669"/>
    <property type="project" value="InterPro"/>
</dbReference>
<dbReference type="PANTHER" id="PTHR32179">
    <property type="entry name" value="NICOTINATE-NUCLEOTIDE PYROPHOSPHORYLASE [CARBOXYLATING]"/>
    <property type="match status" value="1"/>
</dbReference>
<feature type="domain" description="ABC transporter" evidence="4">
    <location>
        <begin position="12"/>
        <end position="65"/>
    </location>
</feature>
<comment type="similarity">
    <text evidence="1">Belongs to the NadC/ModD family.</text>
</comment>
<dbReference type="SUPFAM" id="SSF52540">
    <property type="entry name" value="P-loop containing nucleoside triphosphate hydrolases"/>
    <property type="match status" value="1"/>
</dbReference>
<evidence type="ECO:0000259" key="5">
    <source>
        <dbReference type="Pfam" id="PF01729"/>
    </source>
</evidence>
<dbReference type="InterPro" id="IPR036068">
    <property type="entry name" value="Nicotinate_pribotase-like_C"/>
</dbReference>
<dbReference type="AlphaFoldDB" id="X1SQU3"/>
<organism evidence="6">
    <name type="scientific">marine sediment metagenome</name>
    <dbReference type="NCBI Taxonomy" id="412755"/>
    <lineage>
        <taxon>unclassified sequences</taxon>
        <taxon>metagenomes</taxon>
        <taxon>ecological metagenomes</taxon>
    </lineage>
</organism>
<dbReference type="Gene3D" id="3.40.50.300">
    <property type="entry name" value="P-loop containing nucleotide triphosphate hydrolases"/>
    <property type="match status" value="1"/>
</dbReference>
<dbReference type="InterPro" id="IPR002638">
    <property type="entry name" value="Quinolinate_PRibosylTrfase_C"/>
</dbReference>
<dbReference type="GO" id="GO:0005524">
    <property type="term" value="F:ATP binding"/>
    <property type="evidence" value="ECO:0007669"/>
    <property type="project" value="InterPro"/>
</dbReference>
<dbReference type="PANTHER" id="PTHR32179:SF3">
    <property type="entry name" value="NICOTINATE-NUCLEOTIDE PYROPHOSPHORYLASE [CARBOXYLATING]"/>
    <property type="match status" value="1"/>
</dbReference>
<keyword evidence="3" id="KW-0808">Transferase</keyword>
<dbReference type="GO" id="GO:0016887">
    <property type="term" value="F:ATP hydrolysis activity"/>
    <property type="evidence" value="ECO:0007669"/>
    <property type="project" value="InterPro"/>
</dbReference>
<dbReference type="GO" id="GO:0034213">
    <property type="term" value="P:quinolinate catabolic process"/>
    <property type="evidence" value="ECO:0007669"/>
    <property type="project" value="TreeGrafter"/>
</dbReference>
<keyword evidence="2" id="KW-0328">Glycosyltransferase</keyword>
<dbReference type="Pfam" id="PF00005">
    <property type="entry name" value="ABC_tran"/>
    <property type="match status" value="1"/>
</dbReference>
<evidence type="ECO:0008006" key="7">
    <source>
        <dbReference type="Google" id="ProtNLM"/>
    </source>
</evidence>
<evidence type="ECO:0000256" key="2">
    <source>
        <dbReference type="ARBA" id="ARBA00022676"/>
    </source>
</evidence>
<feature type="domain" description="Quinolinate phosphoribosyl transferase C-terminal" evidence="5">
    <location>
        <begin position="67"/>
        <end position="212"/>
    </location>
</feature>
<dbReference type="InterPro" id="IPR027277">
    <property type="entry name" value="NadC/ModD"/>
</dbReference>
<dbReference type="GO" id="GO:0004514">
    <property type="term" value="F:nicotinate-nucleotide diphosphorylase (carboxylating) activity"/>
    <property type="evidence" value="ECO:0007669"/>
    <property type="project" value="InterPro"/>
</dbReference>
<evidence type="ECO:0000313" key="6">
    <source>
        <dbReference type="EMBL" id="GAI95313.1"/>
    </source>
</evidence>
<comment type="caution">
    <text evidence="6">The sequence shown here is derived from an EMBL/GenBank/DDBJ whole genome shotgun (WGS) entry which is preliminary data.</text>
</comment>
<accession>X1SQU3</accession>
<evidence type="ECO:0000256" key="1">
    <source>
        <dbReference type="ARBA" id="ARBA00009400"/>
    </source>
</evidence>
<dbReference type="GO" id="GO:0005737">
    <property type="term" value="C:cytoplasm"/>
    <property type="evidence" value="ECO:0007669"/>
    <property type="project" value="TreeGrafter"/>
</dbReference>
<reference evidence="6" key="1">
    <citation type="journal article" date="2014" name="Front. Microbiol.">
        <title>High frequency of phylogenetically diverse reductive dehalogenase-homologous genes in deep subseafloor sedimentary metagenomes.</title>
        <authorList>
            <person name="Kawai M."/>
            <person name="Futagami T."/>
            <person name="Toyoda A."/>
            <person name="Takaki Y."/>
            <person name="Nishi S."/>
            <person name="Hori S."/>
            <person name="Arai W."/>
            <person name="Tsubouchi T."/>
            <person name="Morono Y."/>
            <person name="Uchiyama I."/>
            <person name="Ito T."/>
            <person name="Fujiyama A."/>
            <person name="Inagaki F."/>
            <person name="Takami H."/>
        </authorList>
    </citation>
    <scope>NUCLEOTIDE SEQUENCE</scope>
    <source>
        <strain evidence="6">Expedition CK06-06</strain>
    </source>
</reference>
<evidence type="ECO:0000259" key="4">
    <source>
        <dbReference type="Pfam" id="PF00005"/>
    </source>
</evidence>
<dbReference type="EMBL" id="BARW01018128">
    <property type="protein sequence ID" value="GAI95313.1"/>
    <property type="molecule type" value="Genomic_DNA"/>
</dbReference>
<dbReference type="InterPro" id="IPR027417">
    <property type="entry name" value="P-loop_NTPase"/>
</dbReference>